<gene>
    <name evidence="9" type="primary">fhkC</name>
    <name evidence="9" type="ORF">SNEC2469_LOCUS20553</name>
</gene>
<dbReference type="SUPFAM" id="SSF49879">
    <property type="entry name" value="SMAD/FHA domain"/>
    <property type="match status" value="1"/>
</dbReference>
<dbReference type="FunFam" id="1.10.510.10:FF:000571">
    <property type="entry name" value="Maternal embryonic leucine zipper kinase"/>
    <property type="match status" value="1"/>
</dbReference>
<dbReference type="PROSITE" id="PS00107">
    <property type="entry name" value="PROTEIN_KINASE_ATP"/>
    <property type="match status" value="1"/>
</dbReference>
<dbReference type="SMART" id="SM00220">
    <property type="entry name" value="S_TKc"/>
    <property type="match status" value="1"/>
</dbReference>
<protein>
    <submittedName>
        <fullName evidence="9">FhkC protein</fullName>
    </submittedName>
</protein>
<dbReference type="InterPro" id="IPR008271">
    <property type="entry name" value="Ser/Thr_kinase_AS"/>
</dbReference>
<keyword evidence="2 4" id="KW-0547">Nucleotide-binding</keyword>
<dbReference type="PROSITE" id="PS50011">
    <property type="entry name" value="PROTEIN_KINASE_DOM"/>
    <property type="match status" value="1"/>
</dbReference>
<dbReference type="InterPro" id="IPR017441">
    <property type="entry name" value="Protein_kinase_ATP_BS"/>
</dbReference>
<dbReference type="CDD" id="cd05117">
    <property type="entry name" value="STKc_CAMK"/>
    <property type="match status" value="1"/>
</dbReference>
<dbReference type="GO" id="GO:0005524">
    <property type="term" value="F:ATP binding"/>
    <property type="evidence" value="ECO:0007669"/>
    <property type="project" value="UniProtKB-UniRule"/>
</dbReference>
<keyword evidence="3 4" id="KW-0067">ATP-binding</keyword>
<feature type="region of interest" description="Disordered" evidence="6">
    <location>
        <begin position="1"/>
        <end position="22"/>
    </location>
</feature>
<evidence type="ECO:0000256" key="3">
    <source>
        <dbReference type="ARBA" id="ARBA00022840"/>
    </source>
</evidence>
<dbReference type="AlphaFoldDB" id="A0A812X9I0"/>
<keyword evidence="5" id="KW-0808">Transferase</keyword>
<feature type="region of interest" description="Disordered" evidence="6">
    <location>
        <begin position="475"/>
        <end position="495"/>
    </location>
</feature>
<evidence type="ECO:0000313" key="9">
    <source>
        <dbReference type="EMBL" id="CAE7712637.1"/>
    </source>
</evidence>
<dbReference type="InterPro" id="IPR008984">
    <property type="entry name" value="SMAD_FHA_dom_sf"/>
</dbReference>
<keyword evidence="5" id="KW-0418">Kinase</keyword>
<evidence type="ECO:0000256" key="6">
    <source>
        <dbReference type="SAM" id="MobiDB-lite"/>
    </source>
</evidence>
<evidence type="ECO:0000256" key="2">
    <source>
        <dbReference type="ARBA" id="ARBA00022741"/>
    </source>
</evidence>
<dbReference type="GO" id="GO:0004674">
    <property type="term" value="F:protein serine/threonine kinase activity"/>
    <property type="evidence" value="ECO:0007669"/>
    <property type="project" value="UniProtKB-KW"/>
</dbReference>
<dbReference type="Pfam" id="PF00069">
    <property type="entry name" value="Pkinase"/>
    <property type="match status" value="1"/>
</dbReference>
<dbReference type="PROSITE" id="PS00108">
    <property type="entry name" value="PROTEIN_KINASE_ST"/>
    <property type="match status" value="1"/>
</dbReference>
<evidence type="ECO:0000259" key="8">
    <source>
        <dbReference type="PROSITE" id="PS50011"/>
    </source>
</evidence>
<sequence>MTDFPVEQDQATQSEPATQATQGFNVESQATGESCHAVVFSTNGDGKFEFELEGASNEIFLGRSPDCEIQAKDMHVSKKHLRIYRDEQLCYFIEQLSPAGTFINTQYMKKGERRVLNHGDAITITSQLSSNTIPFASFFFRMTGQTEVTASREVANLAKVRVDTSDCDLRHLVTDGWVRRQWDISQKLGGGAFSTVKLGVRTKKGSKEQLMPGLRCAMKIIDKRKLTKFQRKRSSGESLNQEPELISSLQHPNIVSCLEWFQTETCIYLALELIHGGDLLHDLMSGGCLTEMQALRIFRQICSVVEYLHVTVKLVHRDLKPDNILLTSRDRDTMTPKLADFGFARLNMKSMDCHTYCGSPHYFAPEVIRAAQDPSCGYGKPVDMWSLGVNLYIMLCGMQPFEDEDLDMQILHGCWQFDVPKFHEVSEQAKDLIRKLLAVNPSERINIQETLKEPWLCTDGLATLVCSTKVDGVQRGEHPAEPGHKKRKVEFDPAS</sequence>
<dbReference type="Gene3D" id="2.60.200.20">
    <property type="match status" value="1"/>
</dbReference>
<proteinExistence type="inferred from homology"/>
<name>A0A812X9I0_9DINO</name>
<feature type="domain" description="Protein kinase" evidence="8">
    <location>
        <begin position="182"/>
        <end position="456"/>
    </location>
</feature>
<dbReference type="OrthoDB" id="407410at2759"/>
<reference evidence="9" key="1">
    <citation type="submission" date="2021-02" db="EMBL/GenBank/DDBJ databases">
        <authorList>
            <person name="Dougan E. K."/>
            <person name="Rhodes N."/>
            <person name="Thang M."/>
            <person name="Chan C."/>
        </authorList>
    </citation>
    <scope>NUCLEOTIDE SEQUENCE</scope>
</reference>
<organism evidence="9 10">
    <name type="scientific">Symbiodinium necroappetens</name>
    <dbReference type="NCBI Taxonomy" id="1628268"/>
    <lineage>
        <taxon>Eukaryota</taxon>
        <taxon>Sar</taxon>
        <taxon>Alveolata</taxon>
        <taxon>Dinophyceae</taxon>
        <taxon>Suessiales</taxon>
        <taxon>Symbiodiniaceae</taxon>
        <taxon>Symbiodinium</taxon>
    </lineage>
</organism>
<dbReference type="InterPro" id="IPR000253">
    <property type="entry name" value="FHA_dom"/>
</dbReference>
<dbReference type="SUPFAM" id="SSF56112">
    <property type="entry name" value="Protein kinase-like (PK-like)"/>
    <property type="match status" value="1"/>
</dbReference>
<evidence type="ECO:0000256" key="1">
    <source>
        <dbReference type="ARBA" id="ARBA00011245"/>
    </source>
</evidence>
<evidence type="ECO:0000313" key="10">
    <source>
        <dbReference type="Proteomes" id="UP000601435"/>
    </source>
</evidence>
<feature type="compositionally biased region" description="Polar residues" evidence="6">
    <location>
        <begin position="9"/>
        <end position="22"/>
    </location>
</feature>
<evidence type="ECO:0000256" key="4">
    <source>
        <dbReference type="PROSITE-ProRule" id="PRU10141"/>
    </source>
</evidence>
<dbReference type="EMBL" id="CAJNJA010035866">
    <property type="protein sequence ID" value="CAE7712637.1"/>
    <property type="molecule type" value="Genomic_DNA"/>
</dbReference>
<dbReference type="SMART" id="SM00240">
    <property type="entry name" value="FHA"/>
    <property type="match status" value="1"/>
</dbReference>
<dbReference type="InterPro" id="IPR000719">
    <property type="entry name" value="Prot_kinase_dom"/>
</dbReference>
<dbReference type="Pfam" id="PF00498">
    <property type="entry name" value="FHA"/>
    <property type="match status" value="1"/>
</dbReference>
<dbReference type="PANTHER" id="PTHR24347">
    <property type="entry name" value="SERINE/THREONINE-PROTEIN KINASE"/>
    <property type="match status" value="1"/>
</dbReference>
<keyword evidence="10" id="KW-1185">Reference proteome</keyword>
<dbReference type="InterPro" id="IPR011009">
    <property type="entry name" value="Kinase-like_dom_sf"/>
</dbReference>
<evidence type="ECO:0000259" key="7">
    <source>
        <dbReference type="PROSITE" id="PS50006"/>
    </source>
</evidence>
<dbReference type="Proteomes" id="UP000601435">
    <property type="component" value="Unassembled WGS sequence"/>
</dbReference>
<feature type="binding site" evidence="4">
    <location>
        <position position="219"/>
    </location>
    <ligand>
        <name>ATP</name>
        <dbReference type="ChEBI" id="CHEBI:30616"/>
    </ligand>
</feature>
<comment type="caution">
    <text evidence="9">The sequence shown here is derived from an EMBL/GenBank/DDBJ whole genome shotgun (WGS) entry which is preliminary data.</text>
</comment>
<evidence type="ECO:0000256" key="5">
    <source>
        <dbReference type="RuleBase" id="RU000304"/>
    </source>
</evidence>
<comment type="subunit">
    <text evidence="1">Monomer.</text>
</comment>
<comment type="similarity">
    <text evidence="5">Belongs to the protein kinase superfamily.</text>
</comment>
<dbReference type="Gene3D" id="1.10.510.10">
    <property type="entry name" value="Transferase(Phosphotransferase) domain 1"/>
    <property type="match status" value="1"/>
</dbReference>
<accession>A0A812X9I0</accession>
<dbReference type="PROSITE" id="PS50006">
    <property type="entry name" value="FHA_DOMAIN"/>
    <property type="match status" value="1"/>
</dbReference>
<feature type="domain" description="FHA" evidence="7">
    <location>
        <begin position="59"/>
        <end position="108"/>
    </location>
</feature>
<keyword evidence="5" id="KW-0723">Serine/threonine-protein kinase</keyword>